<dbReference type="PANTHER" id="PTHR19325">
    <property type="entry name" value="COMPLEMENT COMPONENT-RELATED SUSHI DOMAIN-CONTAINING"/>
    <property type="match status" value="1"/>
</dbReference>
<feature type="compositionally biased region" description="Basic and acidic residues" evidence="6">
    <location>
        <begin position="615"/>
        <end position="628"/>
    </location>
</feature>
<evidence type="ECO:0000313" key="9">
    <source>
        <dbReference type="Proteomes" id="UP001292094"/>
    </source>
</evidence>
<feature type="compositionally biased region" description="Acidic residues" evidence="6">
    <location>
        <begin position="605"/>
        <end position="614"/>
    </location>
</feature>
<dbReference type="InterPro" id="IPR050350">
    <property type="entry name" value="Compl-Cell_Adhes-Reg"/>
</dbReference>
<dbReference type="SMART" id="SM00032">
    <property type="entry name" value="CCP"/>
    <property type="match status" value="3"/>
</dbReference>
<dbReference type="AlphaFoldDB" id="A0AAE1NSZ3"/>
<keyword evidence="2" id="KW-0677">Repeat</keyword>
<evidence type="ECO:0000256" key="3">
    <source>
        <dbReference type="ARBA" id="ARBA00023157"/>
    </source>
</evidence>
<feature type="disulfide bond" evidence="5">
    <location>
        <begin position="177"/>
        <end position="204"/>
    </location>
</feature>
<feature type="region of interest" description="Disordered" evidence="6">
    <location>
        <begin position="605"/>
        <end position="933"/>
    </location>
</feature>
<comment type="caution">
    <text evidence="8">The sequence shown here is derived from an EMBL/GenBank/DDBJ whole genome shotgun (WGS) entry which is preliminary data.</text>
</comment>
<organism evidence="8 9">
    <name type="scientific">Petrolisthes manimaculis</name>
    <dbReference type="NCBI Taxonomy" id="1843537"/>
    <lineage>
        <taxon>Eukaryota</taxon>
        <taxon>Metazoa</taxon>
        <taxon>Ecdysozoa</taxon>
        <taxon>Arthropoda</taxon>
        <taxon>Crustacea</taxon>
        <taxon>Multicrustacea</taxon>
        <taxon>Malacostraca</taxon>
        <taxon>Eumalacostraca</taxon>
        <taxon>Eucarida</taxon>
        <taxon>Decapoda</taxon>
        <taxon>Pleocyemata</taxon>
        <taxon>Anomura</taxon>
        <taxon>Galatheoidea</taxon>
        <taxon>Porcellanidae</taxon>
        <taxon>Petrolisthes</taxon>
    </lineage>
</organism>
<dbReference type="PANTHER" id="PTHR19325:SF575">
    <property type="entry name" value="LOCOMOTION-RELATED PROTEIN HIKARU GENKI"/>
    <property type="match status" value="1"/>
</dbReference>
<dbReference type="InterPro" id="IPR000436">
    <property type="entry name" value="Sushi_SCR_CCP_dom"/>
</dbReference>
<keyword evidence="1 5" id="KW-0768">Sushi</keyword>
<feature type="non-terminal residue" evidence="8">
    <location>
        <position position="933"/>
    </location>
</feature>
<dbReference type="SUPFAM" id="SSF57535">
    <property type="entry name" value="Complement control module/SCR domain"/>
    <property type="match status" value="3"/>
</dbReference>
<feature type="compositionally biased region" description="Basic and acidic residues" evidence="6">
    <location>
        <begin position="637"/>
        <end position="665"/>
    </location>
</feature>
<proteinExistence type="predicted"/>
<feature type="compositionally biased region" description="Polar residues" evidence="6">
    <location>
        <begin position="362"/>
        <end position="373"/>
    </location>
</feature>
<dbReference type="PROSITE" id="PS50923">
    <property type="entry name" value="SUSHI"/>
    <property type="match status" value="3"/>
</dbReference>
<dbReference type="Gene3D" id="2.10.70.10">
    <property type="entry name" value="Complement Module, domain 1"/>
    <property type="match status" value="3"/>
</dbReference>
<keyword evidence="9" id="KW-1185">Reference proteome</keyword>
<comment type="caution">
    <text evidence="5">Lacks conserved residue(s) required for the propagation of feature annotation.</text>
</comment>
<keyword evidence="4" id="KW-0325">Glycoprotein</keyword>
<evidence type="ECO:0000259" key="7">
    <source>
        <dbReference type="PROSITE" id="PS50923"/>
    </source>
</evidence>
<keyword evidence="3 5" id="KW-1015">Disulfide bond</keyword>
<dbReference type="InterPro" id="IPR035976">
    <property type="entry name" value="Sushi/SCR/CCP_sf"/>
</dbReference>
<sequence>ETSQRDCLHFGRFFFPGERVAYKCLEGFVLVGVEERLVNGTVPGVMMSLCVTSTWHVVHLGHKFTVLSVGVTISPGSPQEFTIFVIELLTDNKALYKPCATFQGVFQTHKAMFQCNGGVGHTGQFVYIRDDRDEHEYFGLCEVEVFAFRERIPCGEPEVPVEGEVERVNDRTARFSCRPGYTLEGDGQLTCSSKGRWQGQPPRCKETQCPAPTHISHGSQDVANFRGVYGHGTVVTYTCNPGYLLEGSATATCDHTAHWTSPPPVCRAVWCGTPPIFPHSSYTLLNTSTGIAVYTCHPGHLLHPDSSETVTTCNDAGTWQPINITCVSASPGTSGGGGGGGVGVVGVGEVASRGEGRALSFDLSSPPASSTTPDEPPEGPRGLVAALALVAGLLTAAMLVVGGLLARRPLLATLRPLLHSTTTTPSKTPAATSTTSTSSVVVAGGRSNPLHHHHHTAYTHTSPHIHHTHHNHPEYTHTHAHAPHLTQYTDSYIHNSPDAQSTCTLDPPYERVGTRSEHSYETLRKKSSCFSDQNSEEGYETVREGGVREAGYETVREGGVREAGYETVREGGVREAGYETVREGGVRVKEGREPGYETVRSAEGIDEVDAEEGYETVREKEDKNHDGEEREGEEEREAGYETVKEVEGKDVGYETVKDVNGKEGGYETVGGDKEEEEKEAGYETVKDGGEGRDRERVKPCPPPPRVPPPRSLTPLNNNNNRPCSPVPSVHLPLSPSPSNPLPLSLQQVDSFTPPTSSLPRSLTPSNFRTPSPNCPSPLPHTPSPLPNAPSPHPGSPTPDDSVPDILQHLSSPVDAIPPEILALYARVDKSKKRRKDPANQSAPNNNNNNNNTNSDNNTSNSNNSDNNTSSSSSNKNTNSSSSCNNDNNTSNNSNSNSKRDATHKLVQKFSRMNHDEGSVRPLPPLPASHPPST</sequence>
<dbReference type="Pfam" id="PF00084">
    <property type="entry name" value="Sushi"/>
    <property type="match status" value="2"/>
</dbReference>
<feature type="compositionally biased region" description="Low complexity" evidence="6">
    <location>
        <begin position="722"/>
        <end position="733"/>
    </location>
</feature>
<feature type="domain" description="Sushi" evidence="7">
    <location>
        <begin position="269"/>
        <end position="328"/>
    </location>
</feature>
<protein>
    <recommendedName>
        <fullName evidence="7">Sushi domain-containing protein</fullName>
    </recommendedName>
</protein>
<feature type="region of interest" description="Disordered" evidence="6">
    <location>
        <begin position="359"/>
        <end position="380"/>
    </location>
</feature>
<feature type="compositionally biased region" description="Pro residues" evidence="6">
    <location>
        <begin position="772"/>
        <end position="796"/>
    </location>
</feature>
<dbReference type="EMBL" id="JAWZYT010004273">
    <property type="protein sequence ID" value="KAK4294511.1"/>
    <property type="molecule type" value="Genomic_DNA"/>
</dbReference>
<evidence type="ECO:0000256" key="5">
    <source>
        <dbReference type="PROSITE-ProRule" id="PRU00302"/>
    </source>
</evidence>
<accession>A0AAE1NSZ3</accession>
<reference evidence="8" key="1">
    <citation type="submission" date="2023-11" db="EMBL/GenBank/DDBJ databases">
        <title>Genome assemblies of two species of porcelain crab, Petrolisthes cinctipes and Petrolisthes manimaculis (Anomura: Porcellanidae).</title>
        <authorList>
            <person name="Angst P."/>
        </authorList>
    </citation>
    <scope>NUCLEOTIDE SEQUENCE</scope>
    <source>
        <strain evidence="8">PB745_02</strain>
        <tissue evidence="8">Gill</tissue>
    </source>
</reference>
<evidence type="ECO:0000256" key="1">
    <source>
        <dbReference type="ARBA" id="ARBA00022659"/>
    </source>
</evidence>
<feature type="compositionally biased region" description="Basic and acidic residues" evidence="6">
    <location>
        <begin position="679"/>
        <end position="698"/>
    </location>
</feature>
<feature type="compositionally biased region" description="Low complexity" evidence="6">
    <location>
        <begin position="844"/>
        <end position="896"/>
    </location>
</feature>
<evidence type="ECO:0000256" key="6">
    <source>
        <dbReference type="SAM" id="MobiDB-lite"/>
    </source>
</evidence>
<feature type="domain" description="Sushi" evidence="7">
    <location>
        <begin position="152"/>
        <end position="206"/>
    </location>
</feature>
<feature type="compositionally biased region" description="Low complexity" evidence="6">
    <location>
        <begin position="752"/>
        <end position="765"/>
    </location>
</feature>
<dbReference type="CDD" id="cd00033">
    <property type="entry name" value="CCP"/>
    <property type="match status" value="3"/>
</dbReference>
<gene>
    <name evidence="8" type="ORF">Pmani_032873</name>
</gene>
<dbReference type="Proteomes" id="UP001292094">
    <property type="component" value="Unassembled WGS sequence"/>
</dbReference>
<feature type="compositionally biased region" description="Pro residues" evidence="6">
    <location>
        <begin position="699"/>
        <end position="711"/>
    </location>
</feature>
<evidence type="ECO:0000256" key="4">
    <source>
        <dbReference type="ARBA" id="ARBA00023180"/>
    </source>
</evidence>
<evidence type="ECO:0000256" key="2">
    <source>
        <dbReference type="ARBA" id="ARBA00022737"/>
    </source>
</evidence>
<feature type="compositionally biased region" description="Pro residues" evidence="6">
    <location>
        <begin position="921"/>
        <end position="933"/>
    </location>
</feature>
<feature type="domain" description="Sushi" evidence="7">
    <location>
        <begin position="207"/>
        <end position="268"/>
    </location>
</feature>
<name>A0AAE1NSZ3_9EUCA</name>
<evidence type="ECO:0000313" key="8">
    <source>
        <dbReference type="EMBL" id="KAK4294511.1"/>
    </source>
</evidence>
<feature type="disulfide bond" evidence="5">
    <location>
        <begin position="239"/>
        <end position="266"/>
    </location>
</feature>